<dbReference type="InterPro" id="IPR052235">
    <property type="entry name" value="Nephronectin_domain"/>
</dbReference>
<protein>
    <recommendedName>
        <fullName evidence="7">EGF-like domain-containing protein</fullName>
    </recommendedName>
</protein>
<dbReference type="PROSITE" id="PS50026">
    <property type="entry name" value="EGF_3"/>
    <property type="match status" value="2"/>
</dbReference>
<keyword evidence="4" id="KW-1015">Disulfide bond</keyword>
<evidence type="ECO:0000259" key="7">
    <source>
        <dbReference type="PROSITE" id="PS50026"/>
    </source>
</evidence>
<dbReference type="PANTHER" id="PTHR24050">
    <property type="entry name" value="PA14 DOMAIN-CONTAINING PROTEIN"/>
    <property type="match status" value="1"/>
</dbReference>
<dbReference type="Pfam" id="PF12947">
    <property type="entry name" value="EGF_3"/>
    <property type="match status" value="1"/>
</dbReference>
<dbReference type="InterPro" id="IPR000742">
    <property type="entry name" value="EGF"/>
</dbReference>
<dbReference type="PROSITE" id="PS00010">
    <property type="entry name" value="ASX_HYDROXYL"/>
    <property type="match status" value="2"/>
</dbReference>
<feature type="domain" description="EGF-like" evidence="7">
    <location>
        <begin position="820"/>
        <end position="861"/>
    </location>
</feature>
<dbReference type="SUPFAM" id="SSF57184">
    <property type="entry name" value="Growth factor receptor domain"/>
    <property type="match status" value="1"/>
</dbReference>
<evidence type="ECO:0000256" key="3">
    <source>
        <dbReference type="ARBA" id="ARBA00022737"/>
    </source>
</evidence>
<dbReference type="PROSITE" id="PS01187">
    <property type="entry name" value="EGF_CA"/>
    <property type="match status" value="1"/>
</dbReference>
<reference evidence="8" key="1">
    <citation type="submission" date="2014-11" db="EMBL/GenBank/DDBJ databases">
        <authorList>
            <person name="Otto D Thomas"/>
            <person name="Naeem Raeece"/>
        </authorList>
    </citation>
    <scope>NUCLEOTIDE SEQUENCE</scope>
</reference>
<evidence type="ECO:0000256" key="4">
    <source>
        <dbReference type="ARBA" id="ARBA00023157"/>
    </source>
</evidence>
<organism evidence="8">
    <name type="scientific">Chromera velia CCMP2878</name>
    <dbReference type="NCBI Taxonomy" id="1169474"/>
    <lineage>
        <taxon>Eukaryota</taxon>
        <taxon>Sar</taxon>
        <taxon>Alveolata</taxon>
        <taxon>Colpodellida</taxon>
        <taxon>Chromeraceae</taxon>
        <taxon>Chromera</taxon>
    </lineage>
</organism>
<dbReference type="Pfam" id="PF07645">
    <property type="entry name" value="EGF_CA"/>
    <property type="match status" value="1"/>
</dbReference>
<dbReference type="GO" id="GO:0005509">
    <property type="term" value="F:calcium ion binding"/>
    <property type="evidence" value="ECO:0007669"/>
    <property type="project" value="InterPro"/>
</dbReference>
<name>A0A0G4HAU1_9ALVE</name>
<dbReference type="EMBL" id="CDMZ01002126">
    <property type="protein sequence ID" value="CEM40891.1"/>
    <property type="molecule type" value="Genomic_DNA"/>
</dbReference>
<dbReference type="InterPro" id="IPR018097">
    <property type="entry name" value="EGF_Ca-bd_CS"/>
</dbReference>
<dbReference type="InterPro" id="IPR000152">
    <property type="entry name" value="EGF-type_Asp/Asn_hydroxyl_site"/>
</dbReference>
<dbReference type="PhylomeDB" id="A0A0G4HAU1"/>
<dbReference type="PROSITE" id="PS01186">
    <property type="entry name" value="EGF_2"/>
    <property type="match status" value="2"/>
</dbReference>
<feature type="signal peptide" evidence="6">
    <location>
        <begin position="1"/>
        <end position="24"/>
    </location>
</feature>
<accession>A0A0G4HAU1</accession>
<dbReference type="InterPro" id="IPR009030">
    <property type="entry name" value="Growth_fac_rcpt_cys_sf"/>
</dbReference>
<dbReference type="VEuPathDB" id="CryptoDB:Cvel_6072"/>
<keyword evidence="2 6" id="KW-0732">Signal</keyword>
<evidence type="ECO:0000256" key="5">
    <source>
        <dbReference type="PROSITE-ProRule" id="PRU00076"/>
    </source>
</evidence>
<evidence type="ECO:0000256" key="6">
    <source>
        <dbReference type="SAM" id="SignalP"/>
    </source>
</evidence>
<dbReference type="SMART" id="SM00179">
    <property type="entry name" value="EGF_CA"/>
    <property type="match status" value="3"/>
</dbReference>
<comment type="caution">
    <text evidence="5">Lacks conserved residue(s) required for the propagation of feature annotation.</text>
</comment>
<dbReference type="InterPro" id="IPR024731">
    <property type="entry name" value="NELL2-like_EGF"/>
</dbReference>
<evidence type="ECO:0000256" key="1">
    <source>
        <dbReference type="ARBA" id="ARBA00022536"/>
    </source>
</evidence>
<sequence>MGVRWRCALVVIVAILFVFTGGMGLPFYDNFDNGTTLGSNWTVDFPTFSLANVSVFVNNGKLCVDSNTTFLRYDLTRGDAPFIWLPVPGGNWTASVTVETAQNEEVEGGFTLFDADGGMGDWKFWVRWESGEFRFLVTGTGASSWHAGNVAKASSFPVRVLISFDDSRDSISSWFYDTDAGGVWVFLGEVRITARTRLALFASTNQWNRNLCFSNFTLEARGSTAIWDGSTSTALCGAAGVCDTGSGAECVAVGGEAKCVCPDGNGGDGTSANPCAAAASTFSEAPPTTWSPVPSVGPWRLDVVQPGIFSAFTPSGSSSGVLILSANRASDMINRADTFPVGYLDVPDGAFTLSLQVSSISCPSVDACGVAICFYPSDGQTMDLCLRVSQQTVYGGVFQTLISGTSSIPEKTYIMAGTAYPIPVQVRIRREASGTLWAAWRDGSDGTASWNPAMQPLSVTQTASLSRVGFGLENVDALTATSTVEVKVQDLLVWSDSALTNECPTSTLCVASENSTCVDTMSSFFCHCPWGFETVNATDNFTCVENFCANALTHNCDSSATCNNTDTSSFICTCNDGYEGTGVACAAGMRVSWEALAWDIPAPTATTFYLNTSQPSQGGLVNGELYIAGLGPITMEMQAAQSRSNSPWFYLPTPPLGIRFSVQFSLMIPSVSGDTIGGMAFGPFDPSTSLGLGCAVTFSDFLSKTDGPGAEVFHPFGGSTVYIEDIGNQARDRWYVMRMDVDANRTVTPLWSQNYSNTDLTNATFNDLTGGSFGSFDTSLCDNAGGRMDLLGFFLNSQASRTGTSNGAVYYRDFVLTVMEVDECSTGRHNCANPGGNCTDAATSFVCSCTEGFGGDGVTCTGGALGEIRKWREFKEAAVGCLRDIPVETRVLSLRVNAAMRMLAVLTEELEHPVLSDK</sequence>
<dbReference type="InterPro" id="IPR049883">
    <property type="entry name" value="NOTCH1_EGF-like"/>
</dbReference>
<keyword evidence="3" id="KW-0677">Repeat</keyword>
<proteinExistence type="predicted"/>
<dbReference type="PANTHER" id="PTHR24050:SF28">
    <property type="entry name" value="UROMODULIN-LIKE"/>
    <property type="match status" value="1"/>
</dbReference>
<dbReference type="CDD" id="cd00054">
    <property type="entry name" value="EGF_CA"/>
    <property type="match status" value="1"/>
</dbReference>
<feature type="chain" id="PRO_5005191177" description="EGF-like domain-containing protein" evidence="6">
    <location>
        <begin position="25"/>
        <end position="918"/>
    </location>
</feature>
<dbReference type="Gene3D" id="2.10.25.10">
    <property type="entry name" value="Laminin"/>
    <property type="match status" value="3"/>
</dbReference>
<dbReference type="InterPro" id="IPR001881">
    <property type="entry name" value="EGF-like_Ca-bd_dom"/>
</dbReference>
<evidence type="ECO:0000313" key="8">
    <source>
        <dbReference type="EMBL" id="CEM40891.1"/>
    </source>
</evidence>
<dbReference type="SMART" id="SM00181">
    <property type="entry name" value="EGF"/>
    <property type="match status" value="3"/>
</dbReference>
<feature type="domain" description="EGF-like" evidence="7">
    <location>
        <begin position="544"/>
        <end position="586"/>
    </location>
</feature>
<keyword evidence="1 5" id="KW-0245">EGF-like domain</keyword>
<evidence type="ECO:0000256" key="2">
    <source>
        <dbReference type="ARBA" id="ARBA00022729"/>
    </source>
</evidence>
<dbReference type="AlphaFoldDB" id="A0A0G4HAU1"/>
<gene>
    <name evidence="8" type="ORF">Cvel_6072</name>
</gene>